<dbReference type="InterPro" id="IPR004869">
    <property type="entry name" value="MMPL_dom"/>
</dbReference>
<dbReference type="SUPFAM" id="SSF82866">
    <property type="entry name" value="Multidrug efflux transporter AcrB transmembrane domain"/>
    <property type="match status" value="2"/>
</dbReference>
<comment type="subcellular location">
    <subcellularLocation>
        <location evidence="1">Cell membrane</location>
        <topology evidence="1">Multi-pass membrane protein</topology>
    </subcellularLocation>
</comment>
<evidence type="ECO:0000256" key="5">
    <source>
        <dbReference type="ARBA" id="ARBA00023136"/>
    </source>
</evidence>
<feature type="transmembrane region" description="Helical" evidence="6">
    <location>
        <begin position="529"/>
        <end position="550"/>
    </location>
</feature>
<feature type="transmembrane region" description="Helical" evidence="6">
    <location>
        <begin position="668"/>
        <end position="687"/>
    </location>
</feature>
<protein>
    <submittedName>
        <fullName evidence="8">Unannotated protein</fullName>
    </submittedName>
</protein>
<feature type="transmembrane region" description="Helical" evidence="6">
    <location>
        <begin position="362"/>
        <end position="380"/>
    </location>
</feature>
<feature type="domain" description="Membrane transport protein MMPL" evidence="7">
    <location>
        <begin position="391"/>
        <end position="704"/>
    </location>
</feature>
<organism evidence="8">
    <name type="scientific">freshwater metagenome</name>
    <dbReference type="NCBI Taxonomy" id="449393"/>
    <lineage>
        <taxon>unclassified sequences</taxon>
        <taxon>metagenomes</taxon>
        <taxon>ecological metagenomes</taxon>
    </lineage>
</organism>
<dbReference type="Pfam" id="PF03176">
    <property type="entry name" value="MMPL"/>
    <property type="match status" value="2"/>
</dbReference>
<feature type="transmembrane region" description="Helical" evidence="6">
    <location>
        <begin position="305"/>
        <end position="330"/>
    </location>
</feature>
<proteinExistence type="predicted"/>
<accession>A0A6J6NIB9</accession>
<feature type="transmembrane region" description="Helical" evidence="6">
    <location>
        <begin position="205"/>
        <end position="223"/>
    </location>
</feature>
<dbReference type="PANTHER" id="PTHR33406:SF11">
    <property type="entry name" value="MEMBRANE PROTEIN SCO6666-RELATED"/>
    <property type="match status" value="1"/>
</dbReference>
<feature type="transmembrane region" description="Helical" evidence="6">
    <location>
        <begin position="278"/>
        <end position="299"/>
    </location>
</feature>
<feature type="transmembrane region" description="Helical" evidence="6">
    <location>
        <begin position="594"/>
        <end position="615"/>
    </location>
</feature>
<dbReference type="InterPro" id="IPR050545">
    <property type="entry name" value="Mycobact_MmpL"/>
</dbReference>
<evidence type="ECO:0000259" key="7">
    <source>
        <dbReference type="Pfam" id="PF03176"/>
    </source>
</evidence>
<dbReference type="AlphaFoldDB" id="A0A6J6NIB9"/>
<evidence type="ECO:0000256" key="3">
    <source>
        <dbReference type="ARBA" id="ARBA00022692"/>
    </source>
</evidence>
<dbReference type="EMBL" id="CAEZXL010000059">
    <property type="protein sequence ID" value="CAB4684638.1"/>
    <property type="molecule type" value="Genomic_DNA"/>
</dbReference>
<feature type="transmembrane region" description="Helical" evidence="6">
    <location>
        <begin position="229"/>
        <end position="250"/>
    </location>
</feature>
<feature type="transmembrane region" description="Helical" evidence="6">
    <location>
        <begin position="555"/>
        <end position="574"/>
    </location>
</feature>
<name>A0A6J6NIB9_9ZZZZ</name>
<evidence type="ECO:0000256" key="2">
    <source>
        <dbReference type="ARBA" id="ARBA00022475"/>
    </source>
</evidence>
<evidence type="ECO:0000256" key="4">
    <source>
        <dbReference type="ARBA" id="ARBA00022989"/>
    </source>
</evidence>
<keyword evidence="4 6" id="KW-1133">Transmembrane helix</keyword>
<sequence length="717" mass="78093">MRPLSNFVIRHSKLSLFGFIGLVLLSLIGGFQAFGNLKGGGYYDPNADSAKVTEMLIKDFNQNDPEVVLVADMGRSVDEAQSVQNADLITSALEQTEGVKTVTSYYSLGRPATLKSKDGMAVYFFAKFEDSAKAAEVSKTIQDNIGGNNYGATIYVAGWGPITSEINHVIEGDLTRAEAVALPLTLLLMIFVFGSVVAAGLPLMIAGLTILGSFFFIWLSSLFTDTSTFSVNLVTGLGLGLGIDYALLMVNRFREERSKKVPVADAVQTTVLTAGRTVFFSGLTVALVMVGLNFFPQYFLKSFAYAGLVSVSIAVAAALIALPAFLNILGDNVNRWPLFKHRAPKDVGFWSKLAKFVMRRPIPVILVSVLALGSLAALGMNVKLGQVDDRILPTDNRVVLATNQIRDRFDGREGSPIEIMVENPTDTKISEYAVKLSKEDHISRVQTPLGIFQKGYLIPQTDSFFKNYVKNDWTRVVVIADVEPRSPEGEALTKSLRAESNNFDQLLVGGSSALYTDALLGITNNLPWAALWIILTTITLLFLFTGSLLLPIKAVLLNFMSLFATMGFLVWVFMNGNLHWLIGDFASTGTIDSSSLVLVAVISFGLSMDYELFLLSRIKEQHDAGLDTTESVAVGLQRSGRIITTAALVLAVSFFAFASSGVSIMKMLGLGIAFAVILDATVIRALLVPALMRLFGNANWYAPKWMKWVQKKIGLEH</sequence>
<dbReference type="Gene3D" id="1.20.1640.10">
    <property type="entry name" value="Multidrug efflux transporter AcrB transmembrane domain"/>
    <property type="match status" value="2"/>
</dbReference>
<gene>
    <name evidence="8" type="ORF">UFOPK2373_00461</name>
</gene>
<evidence type="ECO:0000256" key="6">
    <source>
        <dbReference type="SAM" id="Phobius"/>
    </source>
</evidence>
<reference evidence="8" key="1">
    <citation type="submission" date="2020-05" db="EMBL/GenBank/DDBJ databases">
        <authorList>
            <person name="Chiriac C."/>
            <person name="Salcher M."/>
            <person name="Ghai R."/>
            <person name="Kavagutti S V."/>
        </authorList>
    </citation>
    <scope>NUCLEOTIDE SEQUENCE</scope>
</reference>
<dbReference type="PANTHER" id="PTHR33406">
    <property type="entry name" value="MEMBRANE PROTEIN MJ1562-RELATED"/>
    <property type="match status" value="1"/>
</dbReference>
<keyword evidence="2" id="KW-1003">Cell membrane</keyword>
<feature type="domain" description="Membrane transport protein MMPL" evidence="7">
    <location>
        <begin position="44"/>
        <end position="364"/>
    </location>
</feature>
<keyword evidence="5 6" id="KW-0472">Membrane</keyword>
<dbReference type="GO" id="GO:0005886">
    <property type="term" value="C:plasma membrane"/>
    <property type="evidence" value="ECO:0007669"/>
    <property type="project" value="UniProtKB-SubCell"/>
</dbReference>
<evidence type="ECO:0000256" key="1">
    <source>
        <dbReference type="ARBA" id="ARBA00004651"/>
    </source>
</evidence>
<evidence type="ECO:0000313" key="8">
    <source>
        <dbReference type="EMBL" id="CAB4684638.1"/>
    </source>
</evidence>
<keyword evidence="3 6" id="KW-0812">Transmembrane</keyword>
<feature type="transmembrane region" description="Helical" evidence="6">
    <location>
        <begin position="642"/>
        <end position="662"/>
    </location>
</feature>